<dbReference type="EMBL" id="JAUCMV010000002">
    <property type="protein sequence ID" value="KAK0415867.1"/>
    <property type="molecule type" value="Genomic_DNA"/>
</dbReference>
<feature type="domain" description="C2H2-type" evidence="1">
    <location>
        <begin position="83"/>
        <end position="106"/>
    </location>
</feature>
<evidence type="ECO:0000313" key="2">
    <source>
        <dbReference type="EMBL" id="KAK0415867.1"/>
    </source>
</evidence>
<dbReference type="PROSITE" id="PS00028">
    <property type="entry name" value="ZINC_FINGER_C2H2_1"/>
    <property type="match status" value="1"/>
</dbReference>
<sequence>MVSPGTPAVTRFIEADAITYNFVKKRKPELLLEMMHAYYRYVELKKVVKLRQEIWRCALCKKELKGLNVLLLDHIHENIPCQCVVGECNKFLRSPPALVSHLKKSHVLFAANLNSQ</sequence>
<accession>A0AA39I154</accession>
<comment type="caution">
    <text evidence="2">The sequence shown here is derived from an EMBL/GenBank/DDBJ whole genome shotgun (WGS) entry which is preliminary data.</text>
</comment>
<evidence type="ECO:0000259" key="1">
    <source>
        <dbReference type="PROSITE" id="PS00028"/>
    </source>
</evidence>
<keyword evidence="3" id="KW-1185">Reference proteome</keyword>
<reference evidence="2" key="1">
    <citation type="submission" date="2023-06" db="EMBL/GenBank/DDBJ databases">
        <title>Genomic analysis of the entomopathogenic nematode Steinernema hermaphroditum.</title>
        <authorList>
            <person name="Schwarz E.M."/>
            <person name="Heppert J.K."/>
            <person name="Baniya A."/>
            <person name="Schwartz H.T."/>
            <person name="Tan C.-H."/>
            <person name="Antoshechkin I."/>
            <person name="Sternberg P.W."/>
            <person name="Goodrich-Blair H."/>
            <person name="Dillman A.R."/>
        </authorList>
    </citation>
    <scope>NUCLEOTIDE SEQUENCE</scope>
    <source>
        <strain evidence="2">PS9179</strain>
        <tissue evidence="2">Whole animal</tissue>
    </source>
</reference>
<name>A0AA39I154_9BILA</name>
<organism evidence="2 3">
    <name type="scientific">Steinernema hermaphroditum</name>
    <dbReference type="NCBI Taxonomy" id="289476"/>
    <lineage>
        <taxon>Eukaryota</taxon>
        <taxon>Metazoa</taxon>
        <taxon>Ecdysozoa</taxon>
        <taxon>Nematoda</taxon>
        <taxon>Chromadorea</taxon>
        <taxon>Rhabditida</taxon>
        <taxon>Tylenchina</taxon>
        <taxon>Panagrolaimomorpha</taxon>
        <taxon>Strongyloidoidea</taxon>
        <taxon>Steinernematidae</taxon>
        <taxon>Steinernema</taxon>
    </lineage>
</organism>
<protein>
    <recommendedName>
        <fullName evidence="1">C2H2-type domain-containing protein</fullName>
    </recommendedName>
</protein>
<evidence type="ECO:0000313" key="3">
    <source>
        <dbReference type="Proteomes" id="UP001175271"/>
    </source>
</evidence>
<dbReference type="Proteomes" id="UP001175271">
    <property type="component" value="Unassembled WGS sequence"/>
</dbReference>
<gene>
    <name evidence="2" type="ORF">QR680_012162</name>
</gene>
<dbReference type="AlphaFoldDB" id="A0AA39I154"/>
<proteinExistence type="predicted"/>
<dbReference type="InterPro" id="IPR013087">
    <property type="entry name" value="Znf_C2H2_type"/>
</dbReference>